<dbReference type="GeneID" id="5892381"/>
<name>A9V3B1_MONBE</name>
<dbReference type="RefSeq" id="XP_001747105.1">
    <property type="nucleotide sequence ID" value="XM_001747053.1"/>
</dbReference>
<evidence type="ECO:0000313" key="2">
    <source>
        <dbReference type="EMBL" id="EDQ88029.1"/>
    </source>
</evidence>
<dbReference type="InParanoid" id="A9V3B1"/>
<proteinExistence type="predicted"/>
<feature type="coiled-coil region" evidence="1">
    <location>
        <begin position="28"/>
        <end position="94"/>
    </location>
</feature>
<evidence type="ECO:0000313" key="3">
    <source>
        <dbReference type="Proteomes" id="UP000001357"/>
    </source>
</evidence>
<sequence>MADEDFDLLYGGQQDVTLVSAAAGPTSRAELEARVHALENELESTVTERDELKEKLSQVEEQNTALKRNISCLYKTAKLEIKRWKEQALQQDQQPPKHAKLLPK</sequence>
<organism evidence="2 3">
    <name type="scientific">Monosiga brevicollis</name>
    <name type="common">Choanoflagellate</name>
    <dbReference type="NCBI Taxonomy" id="81824"/>
    <lineage>
        <taxon>Eukaryota</taxon>
        <taxon>Choanoflagellata</taxon>
        <taxon>Craspedida</taxon>
        <taxon>Salpingoecidae</taxon>
        <taxon>Monosiga</taxon>
    </lineage>
</organism>
<dbReference type="EMBL" id="CH991556">
    <property type="protein sequence ID" value="EDQ88029.1"/>
    <property type="molecule type" value="Genomic_DNA"/>
</dbReference>
<evidence type="ECO:0000256" key="1">
    <source>
        <dbReference type="SAM" id="Coils"/>
    </source>
</evidence>
<accession>A9V3B1</accession>
<gene>
    <name evidence="2" type="ORF">MONBRDRAFT_26765</name>
</gene>
<keyword evidence="1" id="KW-0175">Coiled coil</keyword>
<protein>
    <submittedName>
        <fullName evidence="2">Uncharacterized protein</fullName>
    </submittedName>
</protein>
<keyword evidence="3" id="KW-1185">Reference proteome</keyword>
<reference evidence="2 3" key="1">
    <citation type="journal article" date="2008" name="Nature">
        <title>The genome of the choanoflagellate Monosiga brevicollis and the origin of metazoans.</title>
        <authorList>
            <consortium name="JGI Sequencing"/>
            <person name="King N."/>
            <person name="Westbrook M.J."/>
            <person name="Young S.L."/>
            <person name="Kuo A."/>
            <person name="Abedin M."/>
            <person name="Chapman J."/>
            <person name="Fairclough S."/>
            <person name="Hellsten U."/>
            <person name="Isogai Y."/>
            <person name="Letunic I."/>
            <person name="Marr M."/>
            <person name="Pincus D."/>
            <person name="Putnam N."/>
            <person name="Rokas A."/>
            <person name="Wright K.J."/>
            <person name="Zuzow R."/>
            <person name="Dirks W."/>
            <person name="Good M."/>
            <person name="Goodstein D."/>
            <person name="Lemons D."/>
            <person name="Li W."/>
            <person name="Lyons J.B."/>
            <person name="Morris A."/>
            <person name="Nichols S."/>
            <person name="Richter D.J."/>
            <person name="Salamov A."/>
            <person name="Bork P."/>
            <person name="Lim W.A."/>
            <person name="Manning G."/>
            <person name="Miller W.T."/>
            <person name="McGinnis W."/>
            <person name="Shapiro H."/>
            <person name="Tjian R."/>
            <person name="Grigoriev I.V."/>
            <person name="Rokhsar D."/>
        </authorList>
    </citation>
    <scope>NUCLEOTIDE SEQUENCE [LARGE SCALE GENOMIC DNA]</scope>
    <source>
        <strain evidence="3">MX1 / ATCC 50154</strain>
    </source>
</reference>
<dbReference type="AlphaFoldDB" id="A9V3B1"/>
<dbReference type="Proteomes" id="UP000001357">
    <property type="component" value="Unassembled WGS sequence"/>
</dbReference>
<dbReference type="KEGG" id="mbr:MONBRDRAFT_26765"/>